<dbReference type="PROSITE" id="PS51257">
    <property type="entry name" value="PROKAR_LIPOPROTEIN"/>
    <property type="match status" value="1"/>
</dbReference>
<dbReference type="PROSITE" id="PS50005">
    <property type="entry name" value="TPR"/>
    <property type="match status" value="1"/>
</dbReference>
<dbReference type="InterPro" id="IPR011990">
    <property type="entry name" value="TPR-like_helical_dom_sf"/>
</dbReference>
<gene>
    <name evidence="5" type="ORF">E6K77_10215</name>
</gene>
<protein>
    <submittedName>
        <fullName evidence="5">Uncharacterized protein</fullName>
    </submittedName>
</protein>
<keyword evidence="1" id="KW-0677">Repeat</keyword>
<sequence>MSREPTLVTFLLLRSACLLALPLLVLSCAEDAADHEYFAALRGEETGMTRTEQLAHVDRAIALEPGRAWYRETHAIYAIDLKRFEVAAADLDTAVQLADRAYLRFLRGLVACQRGEYEKSLPDFDLAIAEQPGNSQFYRGRSLARGLLGRYRDAMVDAKRLLALAPQQGETHYVLGMALVGMGRDQAAVRSFDESLRRRPELIYPLRARAAAYARLGDTLRSSADREEAERKEREHPHAVCLDPFRY</sequence>
<dbReference type="EMBL" id="VBOX01000101">
    <property type="protein sequence ID" value="TMQ61464.1"/>
    <property type="molecule type" value="Genomic_DNA"/>
</dbReference>
<evidence type="ECO:0000313" key="6">
    <source>
        <dbReference type="Proteomes" id="UP000317366"/>
    </source>
</evidence>
<dbReference type="InterPro" id="IPR019734">
    <property type="entry name" value="TPR_rpt"/>
</dbReference>
<dbReference type="Proteomes" id="UP000317366">
    <property type="component" value="Unassembled WGS sequence"/>
</dbReference>
<dbReference type="SUPFAM" id="SSF48452">
    <property type="entry name" value="TPR-like"/>
    <property type="match status" value="1"/>
</dbReference>
<dbReference type="Pfam" id="PF13181">
    <property type="entry name" value="TPR_8"/>
    <property type="match status" value="1"/>
</dbReference>
<dbReference type="AlphaFoldDB" id="A0A538TD39"/>
<feature type="signal peptide" evidence="4">
    <location>
        <begin position="1"/>
        <end position="20"/>
    </location>
</feature>
<dbReference type="InterPro" id="IPR050498">
    <property type="entry name" value="Ycf3"/>
</dbReference>
<evidence type="ECO:0000256" key="3">
    <source>
        <dbReference type="PROSITE-ProRule" id="PRU00339"/>
    </source>
</evidence>
<dbReference type="PANTHER" id="PTHR44858:SF1">
    <property type="entry name" value="UDP-N-ACETYLGLUCOSAMINE--PEPTIDE N-ACETYLGLUCOSAMINYLTRANSFERASE SPINDLY-RELATED"/>
    <property type="match status" value="1"/>
</dbReference>
<dbReference type="Gene3D" id="1.25.40.10">
    <property type="entry name" value="Tetratricopeptide repeat domain"/>
    <property type="match status" value="1"/>
</dbReference>
<dbReference type="SMART" id="SM00028">
    <property type="entry name" value="TPR"/>
    <property type="match status" value="3"/>
</dbReference>
<proteinExistence type="predicted"/>
<organism evidence="5 6">
    <name type="scientific">Eiseniibacteriota bacterium</name>
    <dbReference type="NCBI Taxonomy" id="2212470"/>
    <lineage>
        <taxon>Bacteria</taxon>
        <taxon>Candidatus Eiseniibacteriota</taxon>
    </lineage>
</organism>
<evidence type="ECO:0000313" key="5">
    <source>
        <dbReference type="EMBL" id="TMQ61464.1"/>
    </source>
</evidence>
<feature type="repeat" description="TPR" evidence="3">
    <location>
        <begin position="169"/>
        <end position="202"/>
    </location>
</feature>
<reference evidence="5 6" key="1">
    <citation type="journal article" date="2019" name="Nat. Microbiol.">
        <title>Mediterranean grassland soil C-N compound turnover is dependent on rainfall and depth, and is mediated by genomically divergent microorganisms.</title>
        <authorList>
            <person name="Diamond S."/>
            <person name="Andeer P.F."/>
            <person name="Li Z."/>
            <person name="Crits-Christoph A."/>
            <person name="Burstein D."/>
            <person name="Anantharaman K."/>
            <person name="Lane K.R."/>
            <person name="Thomas B.C."/>
            <person name="Pan C."/>
            <person name="Northen T.R."/>
            <person name="Banfield J.F."/>
        </authorList>
    </citation>
    <scope>NUCLEOTIDE SEQUENCE [LARGE SCALE GENOMIC DNA]</scope>
    <source>
        <strain evidence="5">WS_7</strain>
    </source>
</reference>
<comment type="caution">
    <text evidence="5">The sequence shown here is derived from an EMBL/GenBank/DDBJ whole genome shotgun (WGS) entry which is preliminary data.</text>
</comment>
<evidence type="ECO:0000256" key="2">
    <source>
        <dbReference type="ARBA" id="ARBA00022803"/>
    </source>
</evidence>
<keyword evidence="2 3" id="KW-0802">TPR repeat</keyword>
<name>A0A538TD39_UNCEI</name>
<evidence type="ECO:0000256" key="1">
    <source>
        <dbReference type="ARBA" id="ARBA00022737"/>
    </source>
</evidence>
<keyword evidence="4" id="KW-0732">Signal</keyword>
<feature type="chain" id="PRO_5021751696" evidence="4">
    <location>
        <begin position="21"/>
        <end position="247"/>
    </location>
</feature>
<accession>A0A538TD39</accession>
<dbReference type="PANTHER" id="PTHR44858">
    <property type="entry name" value="TETRATRICOPEPTIDE REPEAT PROTEIN 6"/>
    <property type="match status" value="1"/>
</dbReference>
<evidence type="ECO:0000256" key="4">
    <source>
        <dbReference type="SAM" id="SignalP"/>
    </source>
</evidence>